<evidence type="ECO:0000259" key="1">
    <source>
        <dbReference type="Pfam" id="PF00497"/>
    </source>
</evidence>
<dbReference type="EMBL" id="CP002447">
    <property type="protein sequence ID" value="ADV14795.1"/>
    <property type="molecule type" value="Genomic_DNA"/>
</dbReference>
<dbReference type="KEGG" id="mci:Mesci_5742"/>
<dbReference type="RefSeq" id="WP_013533444.1">
    <property type="nucleotide sequence ID" value="NC_014923.1"/>
</dbReference>
<name>E8THN3_MESCW</name>
<dbReference type="eggNOG" id="COG0834">
    <property type="taxonomic scope" value="Bacteria"/>
</dbReference>
<dbReference type="AlphaFoldDB" id="E8THN3"/>
<accession>E8THN3</accession>
<evidence type="ECO:0000313" key="2">
    <source>
        <dbReference type="EMBL" id="ADV14795.1"/>
    </source>
</evidence>
<reference evidence="3" key="1">
    <citation type="submission" date="2011-01" db="EMBL/GenBank/DDBJ databases">
        <title>Complete sequence of chromosome of Mesorhizobium ciceri bv. biserrulae WSM1271.</title>
        <authorList>
            <person name="Lucas S."/>
            <person name="Copeland A."/>
            <person name="Lapidus A."/>
            <person name="Cheng J.-F."/>
            <person name="Goodwin L."/>
            <person name="Pitluck S."/>
            <person name="Teshima H."/>
            <person name="Detter J.C."/>
            <person name="Han C."/>
            <person name="Tapia R."/>
            <person name="Land M."/>
            <person name="Hauser L."/>
            <person name="Kyrpides N."/>
            <person name="Ivanova N."/>
            <person name="Nandasena K."/>
            <person name="Reeve W.G."/>
            <person name="Howieson J.G."/>
            <person name="O'Hara G."/>
            <person name="Tiwari R.P."/>
            <person name="Woyke T."/>
        </authorList>
    </citation>
    <scope>NUCLEOTIDE SEQUENCE [LARGE SCALE GENOMIC DNA]</scope>
    <source>
        <strain evidence="3">HAMBI 2942 / LMG 23838 / WSM1271</strain>
    </source>
</reference>
<dbReference type="HOGENOM" id="CLU_2106042_0_0_5"/>
<dbReference type="Pfam" id="PF00497">
    <property type="entry name" value="SBP_bac_3"/>
    <property type="match status" value="1"/>
</dbReference>
<dbReference type="OrthoDB" id="9768183at2"/>
<sequence>MREAGSKSTVRWVWASSLGKIKNGETIRIGFSNEIPWAYPRDNKEPLGLVNTTLDILKKMGITKVEPIVTEWGSLVPSLQDGRFDIITGGMFILPKRLQQRADNRSDRQDTSELS</sequence>
<dbReference type="Proteomes" id="UP000007471">
    <property type="component" value="Chromosome"/>
</dbReference>
<evidence type="ECO:0000313" key="3">
    <source>
        <dbReference type="Proteomes" id="UP000007471"/>
    </source>
</evidence>
<organism evidence="2 3">
    <name type="scientific">Mesorhizobium ciceri biovar biserrulae (strain HAMBI 2942 / LMG 23838 / WSM1271)</name>
    <dbReference type="NCBI Taxonomy" id="765698"/>
    <lineage>
        <taxon>Bacteria</taxon>
        <taxon>Pseudomonadati</taxon>
        <taxon>Pseudomonadota</taxon>
        <taxon>Alphaproteobacteria</taxon>
        <taxon>Hyphomicrobiales</taxon>
        <taxon>Phyllobacteriaceae</taxon>
        <taxon>Mesorhizobium</taxon>
    </lineage>
</organism>
<dbReference type="SUPFAM" id="SSF53850">
    <property type="entry name" value="Periplasmic binding protein-like II"/>
    <property type="match status" value="1"/>
</dbReference>
<dbReference type="InterPro" id="IPR001638">
    <property type="entry name" value="Solute-binding_3/MltF_N"/>
</dbReference>
<dbReference type="PATRIC" id="fig|765698.3.peg.6253"/>
<gene>
    <name evidence="2" type="ordered locus">Mesci_5742</name>
</gene>
<protein>
    <submittedName>
        <fullName evidence="2">Extracellular solute-binding protein family 3</fullName>
    </submittedName>
</protein>
<proteinExistence type="predicted"/>
<feature type="domain" description="Solute-binding protein family 3/N-terminal" evidence="1">
    <location>
        <begin position="27"/>
        <end position="100"/>
    </location>
</feature>
<dbReference type="GeneID" id="90993013"/>
<dbReference type="STRING" id="765698.Mesci_5742"/>
<dbReference type="Gene3D" id="3.40.190.10">
    <property type="entry name" value="Periplasmic binding protein-like II"/>
    <property type="match status" value="1"/>
</dbReference>